<dbReference type="EMBL" id="JAATHJ010000018">
    <property type="protein sequence ID" value="NJP38223.1"/>
    <property type="molecule type" value="Genomic_DNA"/>
</dbReference>
<dbReference type="CDD" id="cd04301">
    <property type="entry name" value="NAT_SF"/>
    <property type="match status" value="1"/>
</dbReference>
<keyword evidence="3" id="KW-1185">Reference proteome</keyword>
<dbReference type="Gene3D" id="3.40.630.30">
    <property type="match status" value="1"/>
</dbReference>
<dbReference type="SUPFAM" id="SSF55729">
    <property type="entry name" value="Acyl-CoA N-acyltransferases (Nat)"/>
    <property type="match status" value="1"/>
</dbReference>
<dbReference type="PROSITE" id="PS51186">
    <property type="entry name" value="GNAT"/>
    <property type="match status" value="1"/>
</dbReference>
<dbReference type="InterPro" id="IPR000182">
    <property type="entry name" value="GNAT_dom"/>
</dbReference>
<dbReference type="InterPro" id="IPR016181">
    <property type="entry name" value="Acyl_CoA_acyltransferase"/>
</dbReference>
<evidence type="ECO:0000259" key="1">
    <source>
        <dbReference type="PROSITE" id="PS51186"/>
    </source>
</evidence>
<evidence type="ECO:0000313" key="3">
    <source>
        <dbReference type="Proteomes" id="UP000752012"/>
    </source>
</evidence>
<organism evidence="2 3">
    <name type="scientific">Alkalicoccus luteus</name>
    <dbReference type="NCBI Taxonomy" id="1237094"/>
    <lineage>
        <taxon>Bacteria</taxon>
        <taxon>Bacillati</taxon>
        <taxon>Bacillota</taxon>
        <taxon>Bacilli</taxon>
        <taxon>Bacillales</taxon>
        <taxon>Bacillaceae</taxon>
        <taxon>Alkalicoccus</taxon>
    </lineage>
</organism>
<feature type="domain" description="N-acetyltransferase" evidence="1">
    <location>
        <begin position="4"/>
        <end position="204"/>
    </location>
</feature>
<dbReference type="Pfam" id="PF00583">
    <property type="entry name" value="Acetyltransf_1"/>
    <property type="match status" value="1"/>
</dbReference>
<dbReference type="GO" id="GO:0016747">
    <property type="term" value="F:acyltransferase activity, transferring groups other than amino-acyl groups"/>
    <property type="evidence" value="ECO:0007669"/>
    <property type="project" value="InterPro"/>
</dbReference>
<name>A0A969PUK4_9BACI</name>
<sequence length="208" mass="23630">MSSIEIRPYTIDDFDDLLLIQQEAFPPPFPEELWWSRAHIEAHTATFPEGGMIAFYKGEPAGSATSLITTLHEGSHTWDEVADDGYIRATHDPHGDTLYGIDVCVRPDYRGRGVASALYEKRKQLVQKLGLARYAAGCRIPGYHEWADRLRPEQYMQEVAAGRIHDLVLSFMLRQGLTAVQPLADYVEDDESRNYAVLVEWRNPDYSS</sequence>
<dbReference type="Proteomes" id="UP000752012">
    <property type="component" value="Unassembled WGS sequence"/>
</dbReference>
<proteinExistence type="predicted"/>
<evidence type="ECO:0000313" key="2">
    <source>
        <dbReference type="EMBL" id="NJP38223.1"/>
    </source>
</evidence>
<gene>
    <name evidence="2" type="ORF">HCN83_11570</name>
</gene>
<comment type="caution">
    <text evidence="2">The sequence shown here is derived from an EMBL/GenBank/DDBJ whole genome shotgun (WGS) entry which is preliminary data.</text>
</comment>
<dbReference type="RefSeq" id="WP_168007496.1">
    <property type="nucleotide sequence ID" value="NZ_JAATHJ010000018.1"/>
</dbReference>
<protein>
    <submittedName>
        <fullName evidence="2">GNAT family N-acetyltransferase</fullName>
    </submittedName>
</protein>
<reference evidence="2 3" key="1">
    <citation type="submission" date="2020-03" db="EMBL/GenBank/DDBJ databases">
        <title>Assessment of the enzymatic potential of alkaline-tolerant lipase obtained from Bacillus luteus H11 (technogenic soil) for the bioremediation of saline soils contaminated with petroleum substances.</title>
        <authorList>
            <person name="Kalwasinska A."/>
        </authorList>
    </citation>
    <scope>NUCLEOTIDE SEQUENCE [LARGE SCALE GENOMIC DNA]</scope>
    <source>
        <strain evidence="2 3">H11</strain>
    </source>
</reference>
<accession>A0A969PUK4</accession>
<dbReference type="AlphaFoldDB" id="A0A969PUK4"/>